<dbReference type="InterPro" id="IPR016193">
    <property type="entry name" value="Cytidine_deaminase-like"/>
</dbReference>
<dbReference type="AlphaFoldDB" id="A0A2R6A7F3"/>
<proteinExistence type="inferred from homology"/>
<evidence type="ECO:0000313" key="15">
    <source>
        <dbReference type="Proteomes" id="UP000240880"/>
    </source>
</evidence>
<comment type="similarity">
    <text evidence="3">Belongs to the cytidine and deoxycytidylate deaminase family.</text>
</comment>
<evidence type="ECO:0000256" key="4">
    <source>
        <dbReference type="ARBA" id="ARBA00012783"/>
    </source>
</evidence>
<organism evidence="14 15">
    <name type="scientific">Candidatus Marsarchaeota G1 archaeon OSP_D</name>
    <dbReference type="NCBI Taxonomy" id="1978155"/>
    <lineage>
        <taxon>Archaea</taxon>
        <taxon>Candidatus Marsarchaeota</taxon>
        <taxon>Candidatus Marsarchaeota group 1</taxon>
    </lineage>
</organism>
<dbReference type="PANTHER" id="PTHR11644">
    <property type="entry name" value="CYTIDINE DEAMINASE"/>
    <property type="match status" value="1"/>
</dbReference>
<dbReference type="NCBIfam" id="NF004064">
    <property type="entry name" value="PRK05578.1"/>
    <property type="match status" value="1"/>
</dbReference>
<feature type="binding site" evidence="12">
    <location>
        <position position="111"/>
    </location>
    <ligand>
        <name>Zn(2+)</name>
        <dbReference type="ChEBI" id="CHEBI:29105"/>
        <note>catalytic</note>
    </ligand>
</feature>
<keyword evidence="7 12" id="KW-0862">Zinc</keyword>
<feature type="binding site" evidence="12">
    <location>
        <position position="144"/>
    </location>
    <ligand>
        <name>Zn(2+)</name>
        <dbReference type="ChEBI" id="CHEBI:29105"/>
        <note>catalytic</note>
    </ligand>
</feature>
<feature type="binding site" evidence="11">
    <location>
        <begin position="100"/>
        <end position="106"/>
    </location>
    <ligand>
        <name>substrate</name>
    </ligand>
</feature>
<dbReference type="CDD" id="cd01283">
    <property type="entry name" value="cytidine_deaminase"/>
    <property type="match status" value="1"/>
</dbReference>
<dbReference type="InterPro" id="IPR050202">
    <property type="entry name" value="Cyt/Deoxycyt_deaminase"/>
</dbReference>
<feature type="binding site" evidence="12">
    <location>
        <position position="147"/>
    </location>
    <ligand>
        <name>Zn(2+)</name>
        <dbReference type="ChEBI" id="CHEBI:29105"/>
        <note>catalytic</note>
    </ligand>
</feature>
<name>A0A2R6A7F3_9ARCH</name>
<evidence type="ECO:0000256" key="9">
    <source>
        <dbReference type="ARBA" id="ARBA00049558"/>
    </source>
</evidence>
<dbReference type="EC" id="3.5.4.5" evidence="4"/>
<gene>
    <name evidence="14" type="ORF">B9Q01_08580</name>
</gene>
<dbReference type="GO" id="GO:0055086">
    <property type="term" value="P:nucleobase-containing small molecule metabolic process"/>
    <property type="evidence" value="ECO:0007669"/>
    <property type="project" value="UniProtKB-ARBA"/>
</dbReference>
<evidence type="ECO:0000256" key="3">
    <source>
        <dbReference type="ARBA" id="ARBA00006576"/>
    </source>
</evidence>
<sequence>MDECPKKPSVLRFRKPCDYFFRPLRLHKTRIHTTQRESDWRSKRLTFKRIQLTMFMRKSTKNKLVKKAFEALRYSYSPYSKYAVGCALLSSDGRVFTGCNIENSSYSLTICAERVALFKAISEGATQFVAICVATNTENPPSMCGACRQALIEFSRNIVVIYASKIGVKTSNLQRLLPEPFLLQ</sequence>
<evidence type="ECO:0000256" key="11">
    <source>
        <dbReference type="PIRSR" id="PIRSR606262-2"/>
    </source>
</evidence>
<dbReference type="InterPro" id="IPR006262">
    <property type="entry name" value="Cyt_deam_tetra"/>
</dbReference>
<dbReference type="FunFam" id="3.40.140.10:FF:000008">
    <property type="entry name" value="Cytidine deaminase"/>
    <property type="match status" value="1"/>
</dbReference>
<dbReference type="GO" id="GO:0004126">
    <property type="term" value="F:cytidine deaminase activity"/>
    <property type="evidence" value="ECO:0007669"/>
    <property type="project" value="UniProtKB-EC"/>
</dbReference>
<evidence type="ECO:0000256" key="12">
    <source>
        <dbReference type="PIRSR" id="PIRSR606262-3"/>
    </source>
</evidence>
<dbReference type="Proteomes" id="UP000240880">
    <property type="component" value="Unassembled WGS sequence"/>
</dbReference>
<dbReference type="PANTHER" id="PTHR11644:SF2">
    <property type="entry name" value="CYTIDINE DEAMINASE"/>
    <property type="match status" value="1"/>
</dbReference>
<dbReference type="NCBIfam" id="TIGR01354">
    <property type="entry name" value="cyt_deam_tetra"/>
    <property type="match status" value="1"/>
</dbReference>
<dbReference type="GO" id="GO:0005829">
    <property type="term" value="C:cytosol"/>
    <property type="evidence" value="ECO:0007669"/>
    <property type="project" value="TreeGrafter"/>
</dbReference>
<evidence type="ECO:0000256" key="10">
    <source>
        <dbReference type="PIRSR" id="PIRSR606262-1"/>
    </source>
</evidence>
<evidence type="ECO:0000313" key="14">
    <source>
        <dbReference type="EMBL" id="PSN82255.1"/>
    </source>
</evidence>
<evidence type="ECO:0000256" key="8">
    <source>
        <dbReference type="ARBA" id="ARBA00032005"/>
    </source>
</evidence>
<accession>A0A2R6A7F3</accession>
<dbReference type="PROSITE" id="PS51747">
    <property type="entry name" value="CYT_DCMP_DEAMINASES_2"/>
    <property type="match status" value="1"/>
</dbReference>
<comment type="catalytic activity">
    <reaction evidence="9">
        <text>cytidine + H2O + H(+) = uridine + NH4(+)</text>
        <dbReference type="Rhea" id="RHEA:16069"/>
        <dbReference type="ChEBI" id="CHEBI:15377"/>
        <dbReference type="ChEBI" id="CHEBI:15378"/>
        <dbReference type="ChEBI" id="CHEBI:16704"/>
        <dbReference type="ChEBI" id="CHEBI:17562"/>
        <dbReference type="ChEBI" id="CHEBI:28938"/>
        <dbReference type="EC" id="3.5.4.5"/>
    </reaction>
</comment>
<dbReference type="GO" id="GO:0072527">
    <property type="term" value="P:pyrimidine-containing compound metabolic process"/>
    <property type="evidence" value="ECO:0007669"/>
    <property type="project" value="UniProtKB-ARBA"/>
</dbReference>
<feature type="domain" description="CMP/dCMP-type deaminase" evidence="13">
    <location>
        <begin position="59"/>
        <end position="184"/>
    </location>
</feature>
<evidence type="ECO:0000256" key="5">
    <source>
        <dbReference type="ARBA" id="ARBA00022723"/>
    </source>
</evidence>
<dbReference type="Gene3D" id="3.40.140.10">
    <property type="entry name" value="Cytidine Deaminase, domain 2"/>
    <property type="match status" value="1"/>
</dbReference>
<evidence type="ECO:0000256" key="6">
    <source>
        <dbReference type="ARBA" id="ARBA00022801"/>
    </source>
</evidence>
<reference evidence="14 15" key="1">
    <citation type="submission" date="2017-04" db="EMBL/GenBank/DDBJ databases">
        <title>Novel microbial lineages endemic to geothermal iron-oxide mats fill important gaps in the evolutionary history of Archaea.</title>
        <authorList>
            <person name="Jay Z.J."/>
            <person name="Beam J.P."/>
            <person name="Dlakic M."/>
            <person name="Rusch D.B."/>
            <person name="Kozubal M.A."/>
            <person name="Inskeep W.P."/>
        </authorList>
    </citation>
    <scope>NUCLEOTIDE SEQUENCE [LARGE SCALE GENOMIC DNA]</scope>
    <source>
        <strain evidence="14">OSP_D</strain>
    </source>
</reference>
<keyword evidence="5 12" id="KW-0479">Metal-binding</keyword>
<dbReference type="InterPro" id="IPR002125">
    <property type="entry name" value="CMP_dCMP_dom"/>
</dbReference>
<dbReference type="GO" id="GO:0008270">
    <property type="term" value="F:zinc ion binding"/>
    <property type="evidence" value="ECO:0007669"/>
    <property type="project" value="InterPro"/>
</dbReference>
<evidence type="ECO:0000259" key="13">
    <source>
        <dbReference type="PROSITE" id="PS51747"/>
    </source>
</evidence>
<dbReference type="Pfam" id="PF00383">
    <property type="entry name" value="dCMP_cyt_deam_1"/>
    <property type="match status" value="1"/>
</dbReference>
<comment type="function">
    <text evidence="2">This enzyme scavenges exogenous and endogenous cytidine and 2'-deoxycytidine for UMP synthesis.</text>
</comment>
<feature type="active site" description="Proton donor" evidence="10">
    <location>
        <position position="113"/>
    </location>
</feature>
<evidence type="ECO:0000256" key="2">
    <source>
        <dbReference type="ARBA" id="ARBA00003949"/>
    </source>
</evidence>
<evidence type="ECO:0000256" key="1">
    <source>
        <dbReference type="ARBA" id="ARBA00001947"/>
    </source>
</evidence>
<evidence type="ECO:0000256" key="7">
    <source>
        <dbReference type="ARBA" id="ARBA00022833"/>
    </source>
</evidence>
<dbReference type="EMBL" id="NEXC01000088">
    <property type="protein sequence ID" value="PSN82255.1"/>
    <property type="molecule type" value="Genomic_DNA"/>
</dbReference>
<comment type="caution">
    <text evidence="14">The sequence shown here is derived from an EMBL/GenBank/DDBJ whole genome shotgun (WGS) entry which is preliminary data.</text>
</comment>
<protein>
    <recommendedName>
        <fullName evidence="4">cytidine deaminase</fullName>
        <ecNumber evidence="4">3.5.4.5</ecNumber>
    </recommendedName>
    <alternativeName>
        <fullName evidence="8">Cytidine aminohydrolase</fullName>
    </alternativeName>
</protein>
<dbReference type="SUPFAM" id="SSF53927">
    <property type="entry name" value="Cytidine deaminase-like"/>
    <property type="match status" value="1"/>
</dbReference>
<keyword evidence="6" id="KW-0378">Hydrolase</keyword>
<comment type="cofactor">
    <cofactor evidence="1 12">
        <name>Zn(2+)</name>
        <dbReference type="ChEBI" id="CHEBI:29105"/>
    </cofactor>
</comment>